<accession>A0A2P2QLD5</accession>
<organism evidence="1">
    <name type="scientific">Rhizophora mucronata</name>
    <name type="common">Asiatic mangrove</name>
    <dbReference type="NCBI Taxonomy" id="61149"/>
    <lineage>
        <taxon>Eukaryota</taxon>
        <taxon>Viridiplantae</taxon>
        <taxon>Streptophyta</taxon>
        <taxon>Embryophyta</taxon>
        <taxon>Tracheophyta</taxon>
        <taxon>Spermatophyta</taxon>
        <taxon>Magnoliopsida</taxon>
        <taxon>eudicotyledons</taxon>
        <taxon>Gunneridae</taxon>
        <taxon>Pentapetalae</taxon>
        <taxon>rosids</taxon>
        <taxon>fabids</taxon>
        <taxon>Malpighiales</taxon>
        <taxon>Rhizophoraceae</taxon>
        <taxon>Rhizophora</taxon>
    </lineage>
</organism>
<proteinExistence type="predicted"/>
<dbReference type="AlphaFoldDB" id="A0A2P2QLD5"/>
<sequence length="26" mass="3139">MISDLEHLLYFMFSISNLNHEKVKTK</sequence>
<name>A0A2P2QLD5_RHIMU</name>
<dbReference type="EMBL" id="GGEC01087300">
    <property type="protein sequence ID" value="MBX67784.1"/>
    <property type="molecule type" value="Transcribed_RNA"/>
</dbReference>
<reference evidence="1" key="1">
    <citation type="submission" date="2018-02" db="EMBL/GenBank/DDBJ databases">
        <title>Rhizophora mucronata_Transcriptome.</title>
        <authorList>
            <person name="Meera S.P."/>
            <person name="Sreeshan A."/>
            <person name="Augustine A."/>
        </authorList>
    </citation>
    <scope>NUCLEOTIDE SEQUENCE</scope>
    <source>
        <tissue evidence="1">Leaf</tissue>
    </source>
</reference>
<evidence type="ECO:0000313" key="1">
    <source>
        <dbReference type="EMBL" id="MBX67784.1"/>
    </source>
</evidence>
<protein>
    <submittedName>
        <fullName evidence="1">Uncharacterized protein</fullName>
    </submittedName>
</protein>